<gene>
    <name evidence="1" type="ORF">EV690_3181</name>
</gene>
<name>A0A4R1J9D3_9GAMM</name>
<dbReference type="CDD" id="cd07184">
    <property type="entry name" value="E_set_Isoamylase_like_N"/>
    <property type="match status" value="1"/>
</dbReference>
<comment type="caution">
    <text evidence="1">The sequence shown here is derived from an EMBL/GenBank/DDBJ whole genome shotgun (WGS) entry which is preliminary data.</text>
</comment>
<accession>A0A4R1J9D3</accession>
<evidence type="ECO:0000313" key="1">
    <source>
        <dbReference type="EMBL" id="TCK47027.1"/>
    </source>
</evidence>
<sequence>MTLKKQYLKSRPEVRVTFEVSKQAAHDAARVYLLGEFNDWTPIELEHLKNGKFKTTINLPTDKKPSYEFRYKLCSSDGHEMFENDWEADAYYPNVYGEENSVVTVTH</sequence>
<evidence type="ECO:0000313" key="2">
    <source>
        <dbReference type="Proteomes" id="UP000295565"/>
    </source>
</evidence>
<reference evidence="1 2" key="1">
    <citation type="submission" date="2019-03" db="EMBL/GenBank/DDBJ databases">
        <title>Genomic Encyclopedia of Type Strains, Phase IV (KMG-IV): sequencing the most valuable type-strain genomes for metagenomic binning, comparative biology and taxonomic classification.</title>
        <authorList>
            <person name="Goeker M."/>
        </authorList>
    </citation>
    <scope>NUCLEOTIDE SEQUENCE [LARGE SCALE GENOMIC DNA]</scope>
    <source>
        <strain evidence="1 2">DSM 18577</strain>
    </source>
</reference>
<dbReference type="EMBL" id="SMGD01000016">
    <property type="protein sequence ID" value="TCK47027.1"/>
    <property type="molecule type" value="Genomic_DNA"/>
</dbReference>
<dbReference type="InterPro" id="IPR013783">
    <property type="entry name" value="Ig-like_fold"/>
</dbReference>
<dbReference type="InterPro" id="IPR014756">
    <property type="entry name" value="Ig_E-set"/>
</dbReference>
<evidence type="ECO:0008006" key="3">
    <source>
        <dbReference type="Google" id="ProtNLM"/>
    </source>
</evidence>
<dbReference type="Gene3D" id="2.60.40.10">
    <property type="entry name" value="Immunoglobulins"/>
    <property type="match status" value="1"/>
</dbReference>
<dbReference type="OrthoDB" id="5451596at2"/>
<dbReference type="RefSeq" id="WP_131913920.1">
    <property type="nucleotide sequence ID" value="NZ_OU594967.1"/>
</dbReference>
<organism evidence="1 2">
    <name type="scientific">Celerinatantimonas diazotrophica</name>
    <dbReference type="NCBI Taxonomy" id="412034"/>
    <lineage>
        <taxon>Bacteria</taxon>
        <taxon>Pseudomonadati</taxon>
        <taxon>Pseudomonadota</taxon>
        <taxon>Gammaproteobacteria</taxon>
        <taxon>Celerinatantimonadaceae</taxon>
        <taxon>Celerinatantimonas</taxon>
    </lineage>
</organism>
<proteinExistence type="predicted"/>
<dbReference type="AlphaFoldDB" id="A0A4R1J9D3"/>
<dbReference type="Proteomes" id="UP000295565">
    <property type="component" value="Unassembled WGS sequence"/>
</dbReference>
<dbReference type="SUPFAM" id="SSF81296">
    <property type="entry name" value="E set domains"/>
    <property type="match status" value="1"/>
</dbReference>
<keyword evidence="2" id="KW-1185">Reference proteome</keyword>
<protein>
    <recommendedName>
        <fullName evidence="3">AMP-activated protein kinase-like protein</fullName>
    </recommendedName>
</protein>